<dbReference type="FunFam" id="3.40.120.10:FF:000004">
    <property type="entry name" value="Phosphoglucomutase 5"/>
    <property type="match status" value="1"/>
</dbReference>
<dbReference type="Gene3D" id="3.30.310.50">
    <property type="entry name" value="Alpha-D-phosphohexomutase, C-terminal domain"/>
    <property type="match status" value="1"/>
</dbReference>
<dbReference type="NCBIfam" id="NF005737">
    <property type="entry name" value="PRK07564.1-1"/>
    <property type="match status" value="1"/>
</dbReference>
<evidence type="ECO:0000256" key="3">
    <source>
        <dbReference type="ARBA" id="ARBA00010231"/>
    </source>
</evidence>
<dbReference type="SUPFAM" id="SSF53448">
    <property type="entry name" value="Nucleotide-diphospho-sugar transferases"/>
    <property type="match status" value="1"/>
</dbReference>
<comment type="cofactor">
    <cofactor evidence="2">
        <name>Mg(2+)</name>
        <dbReference type="ChEBI" id="CHEBI:18420"/>
    </cofactor>
</comment>
<proteinExistence type="inferred from homology"/>
<evidence type="ECO:0000256" key="6">
    <source>
        <dbReference type="ARBA" id="ARBA00022679"/>
    </source>
</evidence>
<dbReference type="CDD" id="cd00897">
    <property type="entry name" value="UGPase_euk"/>
    <property type="match status" value="1"/>
</dbReference>
<keyword evidence="15" id="KW-1185">Reference proteome</keyword>
<dbReference type="InterPro" id="IPR016055">
    <property type="entry name" value="A-D-PHexomutase_a/b/a-I/II/III"/>
</dbReference>
<reference evidence="14" key="2">
    <citation type="journal article" date="2023" name="Microbiol Resour">
        <title>Decontamination and Annotation of the Draft Genome Sequence of the Oomycete Lagenidium giganteum ARSEF 373.</title>
        <authorList>
            <person name="Morgan W.R."/>
            <person name="Tartar A."/>
        </authorList>
    </citation>
    <scope>NUCLEOTIDE SEQUENCE</scope>
    <source>
        <strain evidence="14">ARSEF 373</strain>
    </source>
</reference>
<dbReference type="Pfam" id="PF02880">
    <property type="entry name" value="PGM_PMM_III"/>
    <property type="match status" value="1"/>
</dbReference>
<sequence length="1060" mass="115124">MAGDFAPFRSKMQQAGLSDAAIKAFEYAYSALVSGETGMIPEASISAADNLPYLEGKSGSIRDSIKANPALLKETVVLKLNGGLGTSMGLDKAKSLLCVKGDDTFLDIMAKQIQELRVQHNSHVRFVLMNSFSTSADTLDYLSKYPELVEDEELELLQNKVPKVDAATFQPATLASNPSKEWCPPGHGDLYPSLAGSGKLDKLLAQGVKYMFVSNSDNLGATLDLDLLTYFAESGKPFLMECCERTENDKKGGHLAQRNADGRLILRESAQCASSDEEHFQNITKHRYFNTNNLWIRLDKLAEELKKQGGVIRLPMIKNAKTVDPKDSSSTPVFQLETAMGAAIECFDGAGAVCVPRTRFAPVKKCDDLLLLRSDAYVITDDYRPVLAPERNNVAPIVSLDSKQFKLVQQLEAALRGNVPSLIKCDRLKITGKVGFGSGVVFEGDINVVNKGSEEKTVLAGTYKDTTVDVTEQKGLGKLKVEAVSTKPIEGQKPGTSGLRKKTKTFMEGHYLHNFVQSVFDALPTKDVQGGTLVVSGDGRYFNKEAIQIIIKMAVAAGVDRLWIGQNGLLSTPAASAVIREREGGSVAFGAFILSASHNPGGPDEDFGIKYNCENGGPSPEKVTNEIFNNTKMISSFKICPDFPTVDVSTVGKSTVVSDDGSRSVVIEVFDSTEDHVTLLKQIFDFNAIKKLLARPDFSMVFDSMWGVQGPYARRVFVDELGAPESVLLNGTPKEDFNGGHADPNLTYAKELIEIMGVDQKGNPVQGQAQEPPSFGAACDGDADRNMILGSRFFVTPSDSLAIIAANSQLIPFFQKRGLRGVARSMPTSGAVDLVAKKLGISLFEVPTGWKFFGNLMDSKELYHKEDYTPFICGEESFGTGSNHIREKDGMWAVLAWLSILAAKQTEGAPLVTVEDIVRAHWKQFGRNYYCRYDYENVDKAAAEGMIAKMVKFEGVAGKEINGFKIKIADEFEYLDPVDGSVSSHQGVRYIFEDGSRVVFRLSGTGVAGATIRMYIEKYEAPSGNLNQDAATALAPLIDAGLQLSGLVAATGRTAPTVIT</sequence>
<accession>A0AAV2YK30</accession>
<evidence type="ECO:0008006" key="16">
    <source>
        <dbReference type="Google" id="ProtNLM"/>
    </source>
</evidence>
<evidence type="ECO:0000259" key="13">
    <source>
        <dbReference type="Pfam" id="PF02880"/>
    </source>
</evidence>
<dbReference type="SUPFAM" id="SSF55957">
    <property type="entry name" value="Phosphoglucomutase, C-terminal domain"/>
    <property type="match status" value="1"/>
</dbReference>
<dbReference type="InterPro" id="IPR002618">
    <property type="entry name" value="UDPGP_fam"/>
</dbReference>
<dbReference type="PROSITE" id="PS00710">
    <property type="entry name" value="PGM_PMM"/>
    <property type="match status" value="1"/>
</dbReference>
<dbReference type="FunFam" id="3.30.310.50:FF:000002">
    <property type="entry name" value="Phosphoglucomutase 5"/>
    <property type="match status" value="1"/>
</dbReference>
<dbReference type="SUPFAM" id="SSF53738">
    <property type="entry name" value="Phosphoglucomutase, first 3 domains"/>
    <property type="match status" value="3"/>
</dbReference>
<feature type="domain" description="Alpha-D-phosphohexomutase alpha/beta/alpha" evidence="12">
    <location>
        <begin position="675"/>
        <end position="789"/>
    </location>
</feature>
<comment type="similarity">
    <text evidence="4">Belongs to the UDPGP type 1 family.</text>
</comment>
<evidence type="ECO:0000256" key="4">
    <source>
        <dbReference type="ARBA" id="ARBA00010401"/>
    </source>
</evidence>
<dbReference type="Gene3D" id="2.160.10.10">
    <property type="entry name" value="Hexapeptide repeat proteins"/>
    <property type="match status" value="1"/>
</dbReference>
<dbReference type="PRINTS" id="PR00509">
    <property type="entry name" value="PGMPMM"/>
</dbReference>
<dbReference type="InterPro" id="IPR045244">
    <property type="entry name" value="PGM"/>
</dbReference>
<gene>
    <name evidence="14" type="ORF">N0F65_012069</name>
</gene>
<dbReference type="InterPro" id="IPR005844">
    <property type="entry name" value="A-D-PHexomutase_a/b/a-I"/>
</dbReference>
<comment type="similarity">
    <text evidence="3">Belongs to the phosphohexose mutase family.</text>
</comment>
<dbReference type="FunFam" id="3.40.120.10:FF:000005">
    <property type="entry name" value="Phosphoglucomutase 5"/>
    <property type="match status" value="1"/>
</dbReference>
<dbReference type="InterPro" id="IPR016066">
    <property type="entry name" value="A-D-PHexomutase_CS"/>
</dbReference>
<dbReference type="Pfam" id="PF02878">
    <property type="entry name" value="PGM_PMM_I"/>
    <property type="match status" value="1"/>
</dbReference>
<feature type="domain" description="Alpha-D-phosphohexomutase alpha/beta/alpha" evidence="13">
    <location>
        <begin position="798"/>
        <end position="924"/>
    </location>
</feature>
<dbReference type="Proteomes" id="UP001146120">
    <property type="component" value="Unassembled WGS sequence"/>
</dbReference>
<dbReference type="CDD" id="cd03085">
    <property type="entry name" value="PGM1"/>
    <property type="match status" value="1"/>
</dbReference>
<evidence type="ECO:0000259" key="11">
    <source>
        <dbReference type="Pfam" id="PF02878"/>
    </source>
</evidence>
<dbReference type="GO" id="GO:0005975">
    <property type="term" value="P:carbohydrate metabolic process"/>
    <property type="evidence" value="ECO:0007669"/>
    <property type="project" value="InterPro"/>
</dbReference>
<protein>
    <recommendedName>
        <fullName evidence="16">UTP--glucose-1-phosphate uridylyltransferase</fullName>
    </recommendedName>
</protein>
<dbReference type="InterPro" id="IPR005841">
    <property type="entry name" value="Alpha-D-phosphohexomutase_SF"/>
</dbReference>
<dbReference type="GO" id="GO:0005829">
    <property type="term" value="C:cytosol"/>
    <property type="evidence" value="ECO:0007669"/>
    <property type="project" value="TreeGrafter"/>
</dbReference>
<keyword evidence="10" id="KW-0413">Isomerase</keyword>
<dbReference type="EMBL" id="DAKRPA010000257">
    <property type="protein sequence ID" value="DAZ94300.1"/>
    <property type="molecule type" value="Genomic_DNA"/>
</dbReference>
<dbReference type="InterPro" id="IPR036900">
    <property type="entry name" value="A-D-PHexomutase_C_sf"/>
</dbReference>
<evidence type="ECO:0000256" key="8">
    <source>
        <dbReference type="ARBA" id="ARBA00022723"/>
    </source>
</evidence>
<dbReference type="GO" id="GO:0003983">
    <property type="term" value="F:UTP:glucose-1-phosphate uridylyltransferase activity"/>
    <property type="evidence" value="ECO:0007669"/>
    <property type="project" value="InterPro"/>
</dbReference>
<feature type="domain" description="Alpha-D-phosphohexomutase alpha/beta/alpha" evidence="11">
    <location>
        <begin position="492"/>
        <end position="634"/>
    </location>
</feature>
<evidence type="ECO:0000256" key="7">
    <source>
        <dbReference type="ARBA" id="ARBA00022695"/>
    </source>
</evidence>
<evidence type="ECO:0000256" key="9">
    <source>
        <dbReference type="ARBA" id="ARBA00022842"/>
    </source>
</evidence>
<dbReference type="AlphaFoldDB" id="A0AAV2YK30"/>
<evidence type="ECO:0000259" key="12">
    <source>
        <dbReference type="Pfam" id="PF02879"/>
    </source>
</evidence>
<dbReference type="GO" id="GO:0006011">
    <property type="term" value="P:UDP-alpha-D-glucose metabolic process"/>
    <property type="evidence" value="ECO:0007669"/>
    <property type="project" value="InterPro"/>
</dbReference>
<reference evidence="14" key="1">
    <citation type="submission" date="2022-11" db="EMBL/GenBank/DDBJ databases">
        <authorList>
            <person name="Morgan W.R."/>
            <person name="Tartar A."/>
        </authorList>
    </citation>
    <scope>NUCLEOTIDE SEQUENCE</scope>
    <source>
        <strain evidence="14">ARSEF 373</strain>
    </source>
</reference>
<dbReference type="Pfam" id="PF02879">
    <property type="entry name" value="PGM_PMM_II"/>
    <property type="match status" value="1"/>
</dbReference>
<evidence type="ECO:0000256" key="1">
    <source>
        <dbReference type="ARBA" id="ARBA00000443"/>
    </source>
</evidence>
<evidence type="ECO:0000313" key="15">
    <source>
        <dbReference type="Proteomes" id="UP001146120"/>
    </source>
</evidence>
<keyword evidence="7" id="KW-0548">Nucleotidyltransferase</keyword>
<comment type="catalytic activity">
    <reaction evidence="1">
        <text>alpha-D-glucose 1-phosphate = alpha-D-glucose 6-phosphate</text>
        <dbReference type="Rhea" id="RHEA:23536"/>
        <dbReference type="ChEBI" id="CHEBI:58225"/>
        <dbReference type="ChEBI" id="CHEBI:58601"/>
        <dbReference type="EC" id="5.4.2.2"/>
    </reaction>
</comment>
<dbReference type="PANTHER" id="PTHR22573:SF2">
    <property type="entry name" value="PHOSPHOGLUCOMUTASE"/>
    <property type="match status" value="1"/>
</dbReference>
<dbReference type="Gene3D" id="3.90.550.10">
    <property type="entry name" value="Spore Coat Polysaccharide Biosynthesis Protein SpsA, Chain A"/>
    <property type="match status" value="1"/>
</dbReference>
<dbReference type="InterPro" id="IPR029044">
    <property type="entry name" value="Nucleotide-diphossugar_trans"/>
</dbReference>
<evidence type="ECO:0000256" key="2">
    <source>
        <dbReference type="ARBA" id="ARBA00001946"/>
    </source>
</evidence>
<dbReference type="Gene3D" id="3.40.120.10">
    <property type="entry name" value="Alpha-D-Glucose-1,6-Bisphosphate, subunit A, domain 3"/>
    <property type="match status" value="3"/>
</dbReference>
<keyword evidence="8" id="KW-0479">Metal-binding</keyword>
<dbReference type="InterPro" id="IPR016267">
    <property type="entry name" value="UDPGP_trans"/>
</dbReference>
<evidence type="ECO:0000256" key="10">
    <source>
        <dbReference type="ARBA" id="ARBA00023235"/>
    </source>
</evidence>
<organism evidence="14 15">
    <name type="scientific">Lagenidium giganteum</name>
    <dbReference type="NCBI Taxonomy" id="4803"/>
    <lineage>
        <taxon>Eukaryota</taxon>
        <taxon>Sar</taxon>
        <taxon>Stramenopiles</taxon>
        <taxon>Oomycota</taxon>
        <taxon>Peronosporomycetes</taxon>
        <taxon>Pythiales</taxon>
        <taxon>Pythiaceae</taxon>
    </lineage>
</organism>
<dbReference type="InterPro" id="IPR005845">
    <property type="entry name" value="A-D-PHexomutase_a/b/a-II"/>
</dbReference>
<dbReference type="FunFam" id="2.160.10.10:FF:000001">
    <property type="entry name" value="UTP--glucose-1-phosphate uridylyltransferase"/>
    <property type="match status" value="1"/>
</dbReference>
<dbReference type="Pfam" id="PF01704">
    <property type="entry name" value="UDPGP"/>
    <property type="match status" value="1"/>
</dbReference>
<keyword evidence="9" id="KW-0460">Magnesium</keyword>
<evidence type="ECO:0000313" key="14">
    <source>
        <dbReference type="EMBL" id="DAZ94300.1"/>
    </source>
</evidence>
<dbReference type="FunFam" id="3.40.120.10:FF:000032">
    <property type="entry name" value="Udp-glucose-pyrophosphorylase phosphoglucomutase"/>
    <property type="match status" value="1"/>
</dbReference>
<dbReference type="PANTHER" id="PTHR22573">
    <property type="entry name" value="PHOSPHOHEXOMUTASE FAMILY MEMBER"/>
    <property type="match status" value="1"/>
</dbReference>
<comment type="caution">
    <text evidence="14">The sequence shown here is derived from an EMBL/GenBank/DDBJ whole genome shotgun (WGS) entry which is preliminary data.</text>
</comment>
<dbReference type="GO" id="GO:0000287">
    <property type="term" value="F:magnesium ion binding"/>
    <property type="evidence" value="ECO:0007669"/>
    <property type="project" value="InterPro"/>
</dbReference>
<dbReference type="InterPro" id="IPR005846">
    <property type="entry name" value="A-D-PHexomutase_a/b/a-III"/>
</dbReference>
<dbReference type="GO" id="GO:0004614">
    <property type="term" value="F:phosphoglucomutase activity"/>
    <property type="evidence" value="ECO:0007669"/>
    <property type="project" value="UniProtKB-EC"/>
</dbReference>
<evidence type="ECO:0000256" key="5">
    <source>
        <dbReference type="ARBA" id="ARBA00022553"/>
    </source>
</evidence>
<keyword evidence="6" id="KW-0808">Transferase</keyword>
<name>A0AAV2YK30_9STRA</name>
<keyword evidence="5" id="KW-0597">Phosphoprotein</keyword>
<dbReference type="Pfam" id="PF24947">
    <property type="entry name" value="PGM1_C_vert_fung"/>
    <property type="match status" value="1"/>
</dbReference>